<dbReference type="Proteomes" id="UP000231179">
    <property type="component" value="Chromosome"/>
</dbReference>
<organism evidence="1 2">
    <name type="scientific">Spiroplasma clarkii</name>
    <dbReference type="NCBI Taxonomy" id="2139"/>
    <lineage>
        <taxon>Bacteria</taxon>
        <taxon>Bacillati</taxon>
        <taxon>Mycoplasmatota</taxon>
        <taxon>Mollicutes</taxon>
        <taxon>Entomoplasmatales</taxon>
        <taxon>Spiroplasmataceae</taxon>
        <taxon>Spiroplasma</taxon>
    </lineage>
</organism>
<proteinExistence type="predicted"/>
<gene>
    <name evidence="1" type="ORF">SCLAR_v1c09820</name>
</gene>
<evidence type="ECO:0000313" key="2">
    <source>
        <dbReference type="Proteomes" id="UP000231179"/>
    </source>
</evidence>
<protein>
    <submittedName>
        <fullName evidence="1">Uncharacterized protein</fullName>
    </submittedName>
</protein>
<name>A0A1Y0L1P7_9MOLU</name>
<reference evidence="1 2" key="1">
    <citation type="submission" date="2017-11" db="EMBL/GenBank/DDBJ databases">
        <title>Complete genome sequence of Spiroplasma clarkii CN-5 (DSM 19994).</title>
        <authorList>
            <person name="Tsai Y.-M."/>
            <person name="Chang A."/>
            <person name="Lo W.-S."/>
            <person name="Kuo C.-H."/>
        </authorList>
    </citation>
    <scope>NUCLEOTIDE SEQUENCE [LARGE SCALE GENOMIC DNA]</scope>
    <source>
        <strain evidence="1 2">CN-5</strain>
    </source>
</reference>
<dbReference type="EMBL" id="CP024870">
    <property type="protein sequence ID" value="ATX71284.1"/>
    <property type="molecule type" value="Genomic_DNA"/>
</dbReference>
<keyword evidence="2" id="KW-1185">Reference proteome</keyword>
<dbReference type="KEGG" id="scla:SCLARK_001417"/>
<sequence>MLSQPKHKDVKVRDDGAPRQLSMNNQIKDINIYTIKNSKQKIDTLVFKDRFNYDVGFRIINAQGFNSFGLKEEVDLIFCNRHHQVIDTYTKFKINKFTQFHEKAVEVFVLAKNMIKYLNISINDQLKLAKY</sequence>
<accession>A0A1Y0L1P7</accession>
<dbReference type="AlphaFoldDB" id="A0A1Y0L1P7"/>
<evidence type="ECO:0000313" key="1">
    <source>
        <dbReference type="EMBL" id="ATX71284.1"/>
    </source>
</evidence>